<dbReference type="PROSITE" id="PS00086">
    <property type="entry name" value="CYTOCHROME_P450"/>
    <property type="match status" value="1"/>
</dbReference>
<keyword evidence="12" id="KW-1185">Reference proteome</keyword>
<dbReference type="InterPro" id="IPR002401">
    <property type="entry name" value="Cyt_P450_E_grp-I"/>
</dbReference>
<keyword evidence="5 9" id="KW-0479">Metal-binding</keyword>
<protein>
    <recommendedName>
        <fullName evidence="13">Cytochrome P450</fullName>
    </recommendedName>
</protein>
<evidence type="ECO:0000256" key="2">
    <source>
        <dbReference type="ARBA" id="ARBA00005179"/>
    </source>
</evidence>
<dbReference type="AlphaFoldDB" id="A0AAW0CBZ8"/>
<dbReference type="Gene3D" id="1.10.630.10">
    <property type="entry name" value="Cytochrome P450"/>
    <property type="match status" value="1"/>
</dbReference>
<gene>
    <name evidence="11" type="ORF">VNI00_011932</name>
</gene>
<keyword evidence="8 10" id="KW-0503">Monooxygenase</keyword>
<accession>A0AAW0CBZ8</accession>
<dbReference type="InterPro" id="IPR017972">
    <property type="entry name" value="Cyt_P450_CS"/>
</dbReference>
<dbReference type="EMBL" id="JAYKXP010000053">
    <property type="protein sequence ID" value="KAK7035401.1"/>
    <property type="molecule type" value="Genomic_DNA"/>
</dbReference>
<keyword evidence="6 10" id="KW-0560">Oxidoreductase</keyword>
<evidence type="ECO:0000256" key="6">
    <source>
        <dbReference type="ARBA" id="ARBA00023002"/>
    </source>
</evidence>
<dbReference type="InterPro" id="IPR036396">
    <property type="entry name" value="Cyt_P450_sf"/>
</dbReference>
<dbReference type="GO" id="GO:0005506">
    <property type="term" value="F:iron ion binding"/>
    <property type="evidence" value="ECO:0007669"/>
    <property type="project" value="InterPro"/>
</dbReference>
<comment type="caution">
    <text evidence="11">The sequence shown here is derived from an EMBL/GenBank/DDBJ whole genome shotgun (WGS) entry which is preliminary data.</text>
</comment>
<dbReference type="PANTHER" id="PTHR46300:SF7">
    <property type="entry name" value="P450, PUTATIVE (EUROFUNG)-RELATED"/>
    <property type="match status" value="1"/>
</dbReference>
<dbReference type="GO" id="GO:0016020">
    <property type="term" value="C:membrane"/>
    <property type="evidence" value="ECO:0007669"/>
    <property type="project" value="UniProtKB-SubCell"/>
</dbReference>
<evidence type="ECO:0000256" key="10">
    <source>
        <dbReference type="RuleBase" id="RU000461"/>
    </source>
</evidence>
<evidence type="ECO:0000256" key="4">
    <source>
        <dbReference type="ARBA" id="ARBA00022617"/>
    </source>
</evidence>
<sequence length="545" mass="61446">MDNQLPLILVGATALWLVWKIVFTNNERNKLPPGPFKYPLIGNALEMFKGKSFEQLMASYWEEHGPLVHLSILGRDILFINDLQIAQELTEKRGSIYSDRPPFIMFKREFLILQTPNRAKCPFNGSSWMVLGLSDVIVCAVSFISFCTSIEFLFNSGPQFRKHRRMMNAVLSEKAVDSFRDMQAKSALLFVRLLVSDSAKDLQMHIKRFAASTMMKVAYDHDVESLEDPIVKTSLEVLTATLELGTVSATLVDNIPALARLPTWAPFAGFKRRALALRSKVEMSQEKPYEMVKQRMMSGENPDCFVSKNVEECGGPDVVSSDDEREIQGAAAALYTGAEETTLAVIHSFFLAMLHNPDVYRGVQEEIDRVIGFDRLPVPEDRAKLPYLEATIRELYRWTSPAAINAPHRVREDDIYNGYLIPKDTDFLILIDSGLLRQCPEPEAFIPQRFIDGTKLGKVPADPKDVIFGFGRRRCPGWHFADRSVWVAVSYVATLFDILPEAGPSGQKALPPIEFAMSNTRHPKPFNCSVIPRANRAKLLKDLVD</sequence>
<organism evidence="11 12">
    <name type="scientific">Paramarasmius palmivorus</name>
    <dbReference type="NCBI Taxonomy" id="297713"/>
    <lineage>
        <taxon>Eukaryota</taxon>
        <taxon>Fungi</taxon>
        <taxon>Dikarya</taxon>
        <taxon>Basidiomycota</taxon>
        <taxon>Agaricomycotina</taxon>
        <taxon>Agaricomycetes</taxon>
        <taxon>Agaricomycetidae</taxon>
        <taxon>Agaricales</taxon>
        <taxon>Marasmiineae</taxon>
        <taxon>Marasmiaceae</taxon>
        <taxon>Paramarasmius</taxon>
    </lineage>
</organism>
<dbReference type="InterPro" id="IPR050364">
    <property type="entry name" value="Cytochrome_P450_fung"/>
</dbReference>
<evidence type="ECO:0000256" key="3">
    <source>
        <dbReference type="ARBA" id="ARBA00010617"/>
    </source>
</evidence>
<evidence type="ECO:0000256" key="9">
    <source>
        <dbReference type="PIRSR" id="PIRSR602401-1"/>
    </source>
</evidence>
<name>A0AAW0CBZ8_9AGAR</name>
<dbReference type="PANTHER" id="PTHR46300">
    <property type="entry name" value="P450, PUTATIVE (EUROFUNG)-RELATED-RELATED"/>
    <property type="match status" value="1"/>
</dbReference>
<dbReference type="Proteomes" id="UP001383192">
    <property type="component" value="Unassembled WGS sequence"/>
</dbReference>
<dbReference type="GO" id="GO:0020037">
    <property type="term" value="F:heme binding"/>
    <property type="evidence" value="ECO:0007669"/>
    <property type="project" value="InterPro"/>
</dbReference>
<comment type="similarity">
    <text evidence="3 10">Belongs to the cytochrome P450 family.</text>
</comment>
<dbReference type="InterPro" id="IPR001128">
    <property type="entry name" value="Cyt_P450"/>
</dbReference>
<proteinExistence type="inferred from homology"/>
<evidence type="ECO:0000313" key="11">
    <source>
        <dbReference type="EMBL" id="KAK7035401.1"/>
    </source>
</evidence>
<dbReference type="GO" id="GO:0016705">
    <property type="term" value="F:oxidoreductase activity, acting on paired donors, with incorporation or reduction of molecular oxygen"/>
    <property type="evidence" value="ECO:0007669"/>
    <property type="project" value="InterPro"/>
</dbReference>
<reference evidence="11 12" key="1">
    <citation type="submission" date="2024-01" db="EMBL/GenBank/DDBJ databases">
        <title>A draft genome for a cacao thread blight-causing isolate of Paramarasmius palmivorus.</title>
        <authorList>
            <person name="Baruah I.K."/>
            <person name="Bukari Y."/>
            <person name="Amoako-Attah I."/>
            <person name="Meinhardt L.W."/>
            <person name="Bailey B.A."/>
            <person name="Cohen S.P."/>
        </authorList>
    </citation>
    <scope>NUCLEOTIDE SEQUENCE [LARGE SCALE GENOMIC DNA]</scope>
    <source>
        <strain evidence="11 12">GH-12</strain>
    </source>
</reference>
<evidence type="ECO:0008006" key="13">
    <source>
        <dbReference type="Google" id="ProtNLM"/>
    </source>
</evidence>
<comment type="pathway">
    <text evidence="2">Secondary metabolite biosynthesis.</text>
</comment>
<keyword evidence="4 9" id="KW-0349">Heme</keyword>
<evidence type="ECO:0000256" key="7">
    <source>
        <dbReference type="ARBA" id="ARBA00023004"/>
    </source>
</evidence>
<evidence type="ECO:0000256" key="1">
    <source>
        <dbReference type="ARBA" id="ARBA00001971"/>
    </source>
</evidence>
<dbReference type="GO" id="GO:0004497">
    <property type="term" value="F:monooxygenase activity"/>
    <property type="evidence" value="ECO:0007669"/>
    <property type="project" value="UniProtKB-KW"/>
</dbReference>
<dbReference type="Pfam" id="PF00067">
    <property type="entry name" value="p450"/>
    <property type="match status" value="2"/>
</dbReference>
<comment type="cofactor">
    <cofactor evidence="1 9">
        <name>heme</name>
        <dbReference type="ChEBI" id="CHEBI:30413"/>
    </cofactor>
</comment>
<dbReference type="PRINTS" id="PR00463">
    <property type="entry name" value="EP450I"/>
</dbReference>
<feature type="binding site" description="axial binding residue" evidence="9">
    <location>
        <position position="475"/>
    </location>
    <ligand>
        <name>heme</name>
        <dbReference type="ChEBI" id="CHEBI:30413"/>
    </ligand>
    <ligandPart>
        <name>Fe</name>
        <dbReference type="ChEBI" id="CHEBI:18248"/>
    </ligandPart>
</feature>
<keyword evidence="7 9" id="KW-0408">Iron</keyword>
<evidence type="ECO:0000256" key="8">
    <source>
        <dbReference type="ARBA" id="ARBA00023033"/>
    </source>
</evidence>
<evidence type="ECO:0000256" key="5">
    <source>
        <dbReference type="ARBA" id="ARBA00022723"/>
    </source>
</evidence>
<evidence type="ECO:0000313" key="12">
    <source>
        <dbReference type="Proteomes" id="UP001383192"/>
    </source>
</evidence>
<dbReference type="SUPFAM" id="SSF48264">
    <property type="entry name" value="Cytochrome P450"/>
    <property type="match status" value="1"/>
</dbReference>
<dbReference type="CDD" id="cd11065">
    <property type="entry name" value="CYP64-like"/>
    <property type="match status" value="1"/>
</dbReference>